<dbReference type="PROSITE" id="PS50110">
    <property type="entry name" value="RESPONSE_REGULATORY"/>
    <property type="match status" value="1"/>
</dbReference>
<dbReference type="InterPro" id="IPR050595">
    <property type="entry name" value="Bact_response_regulator"/>
</dbReference>
<evidence type="ECO:0000313" key="5">
    <source>
        <dbReference type="Proteomes" id="UP000289220"/>
    </source>
</evidence>
<dbReference type="Pfam" id="PF00072">
    <property type="entry name" value="Response_reg"/>
    <property type="match status" value="1"/>
</dbReference>
<dbReference type="EMBL" id="UXHF01000111">
    <property type="protein sequence ID" value="VDC48711.1"/>
    <property type="molecule type" value="Genomic_DNA"/>
</dbReference>
<protein>
    <submittedName>
        <fullName evidence="4">Nitrogen regulation protein NR(I)</fullName>
    </submittedName>
</protein>
<name>A0A7Z8Y0R1_9CAUL</name>
<proteinExistence type="predicted"/>
<feature type="modified residue" description="4-aspartylphosphate" evidence="2">
    <location>
        <position position="68"/>
    </location>
</feature>
<gene>
    <name evidence="4" type="primary">glnG_2</name>
    <name evidence="4" type="ORF">BREV_BREV_03247</name>
</gene>
<evidence type="ECO:0000259" key="3">
    <source>
        <dbReference type="PROSITE" id="PS50110"/>
    </source>
</evidence>
<dbReference type="RefSeq" id="WP_154726922.1">
    <property type="nucleotide sequence ID" value="NZ_UXHF01000111.1"/>
</dbReference>
<sequence>MLSNSMPAPPEAAADAPHVLVVEDEFLIRMLVSDHLRDVGFVVIEAFNADEAVAILKSGACIDLIFTDVRMPGSIDGLGLLAYAQLGQPRIPVLVSSGHLEPETAYAGGAAGFLPKPCDLDVLVVAMRTALAAAA</sequence>
<dbReference type="AlphaFoldDB" id="A0A7Z8Y0R1"/>
<keyword evidence="5" id="KW-1185">Reference proteome</keyword>
<keyword evidence="1 2" id="KW-0597">Phosphoprotein</keyword>
<dbReference type="InterPro" id="IPR001789">
    <property type="entry name" value="Sig_transdc_resp-reg_receiver"/>
</dbReference>
<dbReference type="PANTHER" id="PTHR44591:SF3">
    <property type="entry name" value="RESPONSE REGULATORY DOMAIN-CONTAINING PROTEIN"/>
    <property type="match status" value="1"/>
</dbReference>
<comment type="caution">
    <text evidence="4">The sequence shown here is derived from an EMBL/GenBank/DDBJ whole genome shotgun (WGS) entry which is preliminary data.</text>
</comment>
<evidence type="ECO:0000256" key="1">
    <source>
        <dbReference type="ARBA" id="ARBA00022553"/>
    </source>
</evidence>
<dbReference type="Proteomes" id="UP000289220">
    <property type="component" value="Unassembled WGS sequence"/>
</dbReference>
<dbReference type="SUPFAM" id="SSF52172">
    <property type="entry name" value="CheY-like"/>
    <property type="match status" value="1"/>
</dbReference>
<dbReference type="GO" id="GO:0000160">
    <property type="term" value="P:phosphorelay signal transduction system"/>
    <property type="evidence" value="ECO:0007669"/>
    <property type="project" value="InterPro"/>
</dbReference>
<feature type="domain" description="Response regulatory" evidence="3">
    <location>
        <begin position="18"/>
        <end position="131"/>
    </location>
</feature>
<evidence type="ECO:0000256" key="2">
    <source>
        <dbReference type="PROSITE-ProRule" id="PRU00169"/>
    </source>
</evidence>
<organism evidence="4 5">
    <name type="scientific">Brevundimonas mediterranea</name>
    <dbReference type="NCBI Taxonomy" id="74329"/>
    <lineage>
        <taxon>Bacteria</taxon>
        <taxon>Pseudomonadati</taxon>
        <taxon>Pseudomonadota</taxon>
        <taxon>Alphaproteobacteria</taxon>
        <taxon>Caulobacterales</taxon>
        <taxon>Caulobacteraceae</taxon>
        <taxon>Brevundimonas</taxon>
    </lineage>
</organism>
<accession>A0A7Z8Y0R1</accession>
<dbReference type="SMART" id="SM00448">
    <property type="entry name" value="REC"/>
    <property type="match status" value="1"/>
</dbReference>
<evidence type="ECO:0000313" key="4">
    <source>
        <dbReference type="EMBL" id="VDC48711.1"/>
    </source>
</evidence>
<dbReference type="Gene3D" id="3.40.50.2300">
    <property type="match status" value="1"/>
</dbReference>
<dbReference type="PANTHER" id="PTHR44591">
    <property type="entry name" value="STRESS RESPONSE REGULATOR PROTEIN 1"/>
    <property type="match status" value="1"/>
</dbReference>
<dbReference type="InterPro" id="IPR011006">
    <property type="entry name" value="CheY-like_superfamily"/>
</dbReference>
<reference evidence="4 5" key="1">
    <citation type="submission" date="2018-11" db="EMBL/GenBank/DDBJ databases">
        <authorList>
            <person name="Peiro R."/>
            <person name="Begona"/>
            <person name="Cbmso G."/>
            <person name="Lopez M."/>
            <person name="Gonzalez S."/>
            <person name="Sacristan E."/>
            <person name="Castillo E."/>
        </authorList>
    </citation>
    <scope>NUCLEOTIDE SEQUENCE [LARGE SCALE GENOMIC DNA]</scope>
    <source>
        <strain evidence="4">Brev_genome</strain>
    </source>
</reference>